<proteinExistence type="predicted"/>
<dbReference type="AlphaFoldDB" id="A0A4D6MQK1"/>
<accession>A0A4D6MQK1</accession>
<name>A0A4D6MQK1_VIGUN</name>
<feature type="chain" id="PRO_5020029962" description="Secreted protein" evidence="1">
    <location>
        <begin position="21"/>
        <end position="75"/>
    </location>
</feature>
<reference evidence="2 3" key="1">
    <citation type="submission" date="2019-04" db="EMBL/GenBank/DDBJ databases">
        <title>An improved genome assembly and genetic linkage map for asparagus bean, Vigna unguiculata ssp. sesquipedialis.</title>
        <authorList>
            <person name="Xia Q."/>
            <person name="Zhang R."/>
            <person name="Dong Y."/>
        </authorList>
    </citation>
    <scope>NUCLEOTIDE SEQUENCE [LARGE SCALE GENOMIC DNA]</scope>
    <source>
        <tissue evidence="2">Leaf</tissue>
    </source>
</reference>
<evidence type="ECO:0008006" key="4">
    <source>
        <dbReference type="Google" id="ProtNLM"/>
    </source>
</evidence>
<evidence type="ECO:0000313" key="2">
    <source>
        <dbReference type="EMBL" id="QCE02902.1"/>
    </source>
</evidence>
<protein>
    <recommendedName>
        <fullName evidence="4">Secreted protein</fullName>
    </recommendedName>
</protein>
<organism evidence="2 3">
    <name type="scientific">Vigna unguiculata</name>
    <name type="common">Cowpea</name>
    <dbReference type="NCBI Taxonomy" id="3917"/>
    <lineage>
        <taxon>Eukaryota</taxon>
        <taxon>Viridiplantae</taxon>
        <taxon>Streptophyta</taxon>
        <taxon>Embryophyta</taxon>
        <taxon>Tracheophyta</taxon>
        <taxon>Spermatophyta</taxon>
        <taxon>Magnoliopsida</taxon>
        <taxon>eudicotyledons</taxon>
        <taxon>Gunneridae</taxon>
        <taxon>Pentapetalae</taxon>
        <taxon>rosids</taxon>
        <taxon>fabids</taxon>
        <taxon>Fabales</taxon>
        <taxon>Fabaceae</taxon>
        <taxon>Papilionoideae</taxon>
        <taxon>50 kb inversion clade</taxon>
        <taxon>NPAAA clade</taxon>
        <taxon>indigoferoid/millettioid clade</taxon>
        <taxon>Phaseoleae</taxon>
        <taxon>Vigna</taxon>
    </lineage>
</organism>
<evidence type="ECO:0000313" key="3">
    <source>
        <dbReference type="Proteomes" id="UP000501690"/>
    </source>
</evidence>
<dbReference type="Proteomes" id="UP000501690">
    <property type="component" value="Linkage Group LG8"/>
</dbReference>
<evidence type="ECO:0000256" key="1">
    <source>
        <dbReference type="SAM" id="SignalP"/>
    </source>
</evidence>
<gene>
    <name evidence="2" type="ORF">DEO72_LG8g918</name>
</gene>
<keyword evidence="3" id="KW-1185">Reference proteome</keyword>
<dbReference type="EMBL" id="CP039352">
    <property type="protein sequence ID" value="QCE02902.1"/>
    <property type="molecule type" value="Genomic_DNA"/>
</dbReference>
<sequence>MNTTCSTLFTTQMLPWLTLSCSTICATTFPPSSSCYIYGPVSVAFSSIFDQMPNLVPQGMSRRDETLMSKSTDSW</sequence>
<keyword evidence="1" id="KW-0732">Signal</keyword>
<feature type="signal peptide" evidence="1">
    <location>
        <begin position="1"/>
        <end position="20"/>
    </location>
</feature>